<dbReference type="GO" id="GO:0005737">
    <property type="term" value="C:cytoplasm"/>
    <property type="evidence" value="ECO:0007669"/>
    <property type="project" value="TreeGrafter"/>
</dbReference>
<dbReference type="Gene3D" id="2.10.110.10">
    <property type="entry name" value="Cysteine Rich Protein"/>
    <property type="match status" value="5"/>
</dbReference>
<dbReference type="GO" id="GO:0005925">
    <property type="term" value="C:focal adhesion"/>
    <property type="evidence" value="ECO:0007669"/>
    <property type="project" value="TreeGrafter"/>
</dbReference>
<sequence length="394" mass="45529">MAGNRHSPPHLQKLDSSNKSILLQRRMAAFGTAELDSNEGDCLVQLTEDRPLSTVSVALSGSSINTNRRRQLEMLPAACSHCGESFDVSDKVLKAGGSEAWHEWCLKCAQCFRPFKNGLFYEFDGRMFCEHDFHVLFKPCCAKCGDYIVGPVVRALQASWHPTCFACHRCGRVLADAFVKSLGRALCRECNLEERMQSTVRYLCNRCKDFVDEAELLRYRGDNYHAYHFACTTCRIELTAEAREKDDRLYCIRCFDKLGIPVCARCRRPIDQERVVRALGRAWHVEHFVCAACEKPFNGTRYFERRGLAYCETHFHQLFGQLCFLCGDSISKECVQTCGKSWCRAHFRCTVCDREMDQKSKFYEYDLKPVCKRCYQKFPTELRKRLAKIHKQIR</sequence>
<protein>
    <recommendedName>
        <fullName evidence="6">LIM zinc-binding domain-containing protein</fullName>
    </recommendedName>
</protein>
<dbReference type="Proteomes" id="UP000215902">
    <property type="component" value="Unassembled WGS sequence"/>
</dbReference>
<dbReference type="PROSITE" id="PS50023">
    <property type="entry name" value="LIM_DOMAIN_2"/>
    <property type="match status" value="4"/>
</dbReference>
<reference evidence="7 8" key="1">
    <citation type="submission" date="2017-06" db="EMBL/GenBank/DDBJ databases">
        <title>A platform for efficient transgenesis in Macrostomum lignano, a flatworm model organism for stem cell research.</title>
        <authorList>
            <person name="Berezikov E."/>
        </authorList>
    </citation>
    <scope>NUCLEOTIDE SEQUENCE [LARGE SCALE GENOMIC DNA]</scope>
    <source>
        <strain evidence="7">DV1</strain>
        <tissue evidence="7">Whole organism</tissue>
    </source>
</reference>
<dbReference type="EMBL" id="NIVC01001978">
    <property type="protein sequence ID" value="PAA62061.1"/>
    <property type="molecule type" value="Genomic_DNA"/>
</dbReference>
<evidence type="ECO:0000313" key="7">
    <source>
        <dbReference type="EMBL" id="PAA62061.1"/>
    </source>
</evidence>
<evidence type="ECO:0000256" key="2">
    <source>
        <dbReference type="ARBA" id="ARBA00022737"/>
    </source>
</evidence>
<keyword evidence="4 5" id="KW-0440">LIM domain</keyword>
<dbReference type="GO" id="GO:0005911">
    <property type="term" value="C:cell-cell junction"/>
    <property type="evidence" value="ECO:0007669"/>
    <property type="project" value="TreeGrafter"/>
</dbReference>
<dbReference type="GO" id="GO:0098609">
    <property type="term" value="P:cell-cell adhesion"/>
    <property type="evidence" value="ECO:0007669"/>
    <property type="project" value="TreeGrafter"/>
</dbReference>
<dbReference type="GO" id="GO:2001046">
    <property type="term" value="P:positive regulation of integrin-mediated signaling pathway"/>
    <property type="evidence" value="ECO:0007669"/>
    <property type="project" value="TreeGrafter"/>
</dbReference>
<accession>A0A267EKQ9</accession>
<dbReference type="GO" id="GO:0046872">
    <property type="term" value="F:metal ion binding"/>
    <property type="evidence" value="ECO:0007669"/>
    <property type="project" value="UniProtKB-KW"/>
</dbReference>
<evidence type="ECO:0000313" key="8">
    <source>
        <dbReference type="Proteomes" id="UP000215902"/>
    </source>
</evidence>
<dbReference type="InterPro" id="IPR001781">
    <property type="entry name" value="Znf_LIM"/>
</dbReference>
<evidence type="ECO:0000256" key="5">
    <source>
        <dbReference type="PROSITE-ProRule" id="PRU00125"/>
    </source>
</evidence>
<dbReference type="FunFam" id="2.10.110.10:FF:000009">
    <property type="entry name" value="Paxillin isoform 1"/>
    <property type="match status" value="1"/>
</dbReference>
<proteinExistence type="predicted"/>
<dbReference type="STRING" id="282301.A0A267EKQ9"/>
<gene>
    <name evidence="7" type="ORF">BOX15_Mlig018043g1</name>
</gene>
<dbReference type="Pfam" id="PF00412">
    <property type="entry name" value="LIM"/>
    <property type="match status" value="5"/>
</dbReference>
<dbReference type="CDD" id="cd09334">
    <property type="entry name" value="LIM4_PINCH"/>
    <property type="match status" value="1"/>
</dbReference>
<organism evidence="7 8">
    <name type="scientific">Macrostomum lignano</name>
    <dbReference type="NCBI Taxonomy" id="282301"/>
    <lineage>
        <taxon>Eukaryota</taxon>
        <taxon>Metazoa</taxon>
        <taxon>Spiralia</taxon>
        <taxon>Lophotrochozoa</taxon>
        <taxon>Platyhelminthes</taxon>
        <taxon>Rhabditophora</taxon>
        <taxon>Macrostomorpha</taxon>
        <taxon>Macrostomida</taxon>
        <taxon>Macrostomidae</taxon>
        <taxon>Macrostomum</taxon>
    </lineage>
</organism>
<dbReference type="PANTHER" id="PTHR24210">
    <property type="entry name" value="LIM DOMAIN-CONTAINING PROTEIN"/>
    <property type="match status" value="1"/>
</dbReference>
<feature type="domain" description="LIM zinc-binding" evidence="6">
    <location>
        <begin position="202"/>
        <end position="260"/>
    </location>
</feature>
<feature type="domain" description="LIM zinc-binding" evidence="6">
    <location>
        <begin position="261"/>
        <end position="321"/>
    </location>
</feature>
<dbReference type="GO" id="GO:1900026">
    <property type="term" value="P:positive regulation of substrate adhesion-dependent cell spreading"/>
    <property type="evidence" value="ECO:0007669"/>
    <property type="project" value="TreeGrafter"/>
</dbReference>
<keyword evidence="3 5" id="KW-0862">Zinc</keyword>
<evidence type="ECO:0000256" key="1">
    <source>
        <dbReference type="ARBA" id="ARBA00022723"/>
    </source>
</evidence>
<dbReference type="PROSITE" id="PS00478">
    <property type="entry name" value="LIM_DOMAIN_1"/>
    <property type="match status" value="2"/>
</dbReference>
<dbReference type="PANTHER" id="PTHR24210:SF0">
    <property type="entry name" value="LIM DOMAIN-CONTAINING PROTEIN"/>
    <property type="match status" value="1"/>
</dbReference>
<dbReference type="SUPFAM" id="SSF57716">
    <property type="entry name" value="Glucocorticoid receptor-like (DNA-binding domain)"/>
    <property type="match status" value="5"/>
</dbReference>
<evidence type="ECO:0000256" key="3">
    <source>
        <dbReference type="ARBA" id="ARBA00022833"/>
    </source>
</evidence>
<dbReference type="SMART" id="SM00132">
    <property type="entry name" value="LIM"/>
    <property type="match status" value="5"/>
</dbReference>
<keyword evidence="8" id="KW-1185">Reference proteome</keyword>
<dbReference type="FunFam" id="2.10.110.10:FF:000017">
    <property type="entry name" value="Lim and senescent cell antigen-like-containing"/>
    <property type="match status" value="1"/>
</dbReference>
<feature type="domain" description="LIM zinc-binding" evidence="6">
    <location>
        <begin position="77"/>
        <end position="139"/>
    </location>
</feature>
<evidence type="ECO:0000259" key="6">
    <source>
        <dbReference type="PROSITE" id="PS50023"/>
    </source>
</evidence>
<name>A0A267EKQ9_9PLAT</name>
<comment type="caution">
    <text evidence="7">The sequence shown here is derived from an EMBL/GenBank/DDBJ whole genome shotgun (WGS) entry which is preliminary data.</text>
</comment>
<feature type="domain" description="LIM zinc-binding" evidence="6">
    <location>
        <begin position="141"/>
        <end position="197"/>
    </location>
</feature>
<dbReference type="GO" id="GO:0045216">
    <property type="term" value="P:cell-cell junction organization"/>
    <property type="evidence" value="ECO:0007669"/>
    <property type="project" value="TreeGrafter"/>
</dbReference>
<dbReference type="OrthoDB" id="20689at2759"/>
<keyword evidence="2" id="KW-0677">Repeat</keyword>
<keyword evidence="1 5" id="KW-0479">Metal-binding</keyword>
<dbReference type="InterPro" id="IPR017351">
    <property type="entry name" value="PINCH-1-4-like"/>
</dbReference>
<dbReference type="AlphaFoldDB" id="A0A267EKQ9"/>
<evidence type="ECO:0000256" key="4">
    <source>
        <dbReference type="ARBA" id="ARBA00023038"/>
    </source>
</evidence>